<dbReference type="Proteomes" id="UP000028725">
    <property type="component" value="Unassembled WGS sequence"/>
</dbReference>
<comment type="caution">
    <text evidence="1">The sequence shown here is derived from an EMBL/GenBank/DDBJ whole genome shotgun (WGS) entry which is preliminary data.</text>
</comment>
<sequence>MGFPAGHMRSRTLSLLHAVAWALVLLLGGACGSSQEMTVTQDSLELRSEARDDADVVEKLPLGARVQVHSPRFWEDAAWYRIEAKGGTRWTKLDGLAPYPLRGETRFVRLEEVPVHATRESSGRVVETLKLGTEVQLLAQEPPGAAEYHGVIQGGALRGYVDEFGLSAEKPLTRNLLEASSEYLKKGDFERAKPLAKAALAMAEGNGRSGALVEAITVAETEPGELGRELIDFTEKAATEAAPPAKGTQGYVIPYRASVREGPDDRDAIVTMLPVNAAVEVLNVQGPWAHVALVAKKTPWMAVNLGDLAKIDAGETAALSPEQRGLSSRGYMRLAVLQAKRLSATEHLAQVNTLSREEHGQERMELLKRALIIAEPQEVPQVAPALIDEAFHGERYRLAVAAAVRMKEAAPGGTLAQSKEWKIETVTSIYGCSGSPLAAQVETLEFDPDGEYSKPSGSVCALITGLTSPCDVCLSDLSEYDAKEREHVLRNKVAVDEALTDHSDVITAYVKATARLEDAYPRPSRMRVTVRAGSGAPPGRLFLFELPLEVERYEAQLQVKPLFKEARVSEIALPESADAGRWEYWMSTLQWEDSAHGALFSPDPKTAWKTVQAFARGVQSKPTELLARNETAGVVYALHLSEHCGRCPSRRK</sequence>
<accession>A0A085WQN9</accession>
<evidence type="ECO:0000313" key="1">
    <source>
        <dbReference type="EMBL" id="KFE70002.1"/>
    </source>
</evidence>
<dbReference type="STRING" id="394096.DB31_5044"/>
<proteinExistence type="predicted"/>
<evidence type="ECO:0008006" key="3">
    <source>
        <dbReference type="Google" id="ProtNLM"/>
    </source>
</evidence>
<gene>
    <name evidence="1" type="ORF">DB31_5044</name>
</gene>
<name>A0A085WQN9_9BACT</name>
<evidence type="ECO:0000313" key="2">
    <source>
        <dbReference type="Proteomes" id="UP000028725"/>
    </source>
</evidence>
<reference evidence="1 2" key="1">
    <citation type="submission" date="2014-04" db="EMBL/GenBank/DDBJ databases">
        <title>Genome assembly of Hyalangium minutum DSM 14724.</title>
        <authorList>
            <person name="Sharma G."/>
            <person name="Subramanian S."/>
        </authorList>
    </citation>
    <scope>NUCLEOTIDE SEQUENCE [LARGE SCALE GENOMIC DNA]</scope>
    <source>
        <strain evidence="1 2">DSM 14724</strain>
    </source>
</reference>
<keyword evidence="2" id="KW-1185">Reference proteome</keyword>
<organism evidence="1 2">
    <name type="scientific">Hyalangium minutum</name>
    <dbReference type="NCBI Taxonomy" id="394096"/>
    <lineage>
        <taxon>Bacteria</taxon>
        <taxon>Pseudomonadati</taxon>
        <taxon>Myxococcota</taxon>
        <taxon>Myxococcia</taxon>
        <taxon>Myxococcales</taxon>
        <taxon>Cystobacterineae</taxon>
        <taxon>Archangiaceae</taxon>
        <taxon>Hyalangium</taxon>
    </lineage>
</organism>
<dbReference type="EMBL" id="JMCB01000003">
    <property type="protein sequence ID" value="KFE70002.1"/>
    <property type="molecule type" value="Genomic_DNA"/>
</dbReference>
<dbReference type="AlphaFoldDB" id="A0A085WQN9"/>
<protein>
    <recommendedName>
        <fullName evidence="3">SH3b domain-containing protein</fullName>
    </recommendedName>
</protein>
<dbReference type="Gene3D" id="2.30.30.40">
    <property type="entry name" value="SH3 Domains"/>
    <property type="match status" value="2"/>
</dbReference>